<keyword evidence="2" id="KW-1185">Reference proteome</keyword>
<evidence type="ECO:0000313" key="1">
    <source>
        <dbReference type="EMBL" id="MBS2097765.1"/>
    </source>
</evidence>
<dbReference type="RefSeq" id="WP_212214597.1">
    <property type="nucleotide sequence ID" value="NZ_JAGUCO010000003.1"/>
</dbReference>
<gene>
    <name evidence="1" type="ORF">KEM10_05700</name>
</gene>
<organism evidence="1 2">
    <name type="scientific">Carboxylicivirga linearis</name>
    <dbReference type="NCBI Taxonomy" id="1628157"/>
    <lineage>
        <taxon>Bacteria</taxon>
        <taxon>Pseudomonadati</taxon>
        <taxon>Bacteroidota</taxon>
        <taxon>Bacteroidia</taxon>
        <taxon>Marinilabiliales</taxon>
        <taxon>Marinilabiliaceae</taxon>
        <taxon>Carboxylicivirga</taxon>
    </lineage>
</organism>
<comment type="caution">
    <text evidence="1">The sequence shown here is derived from an EMBL/GenBank/DDBJ whole genome shotgun (WGS) entry which is preliminary data.</text>
</comment>
<evidence type="ECO:0000313" key="2">
    <source>
        <dbReference type="Proteomes" id="UP000708576"/>
    </source>
</evidence>
<protein>
    <submittedName>
        <fullName evidence="1">Uncharacterized protein</fullName>
    </submittedName>
</protein>
<reference evidence="1 2" key="1">
    <citation type="journal article" date="2015" name="Int. J. Syst. Evol. Microbiol.">
        <title>Carboxylicivirga linearis sp. nov., isolated from a sea cucumber culture pond.</title>
        <authorList>
            <person name="Wang F.Q."/>
            <person name="Zhou Y.X."/>
            <person name="Lin X.Z."/>
            <person name="Chen G.J."/>
            <person name="Du Z.J."/>
        </authorList>
    </citation>
    <scope>NUCLEOTIDE SEQUENCE [LARGE SCALE GENOMIC DNA]</scope>
    <source>
        <strain evidence="1 2">FB218</strain>
    </source>
</reference>
<dbReference type="Proteomes" id="UP000708576">
    <property type="component" value="Unassembled WGS sequence"/>
</dbReference>
<sequence length="134" mass="15608">MLPELNRQALLQACSREDLIRKTAAQIIKDFAEFGLEVTFSGSVENFYDELFGQMKTHINAILGEHYTRFLSFLYRIDVTENQVAQYQQEMIDASYEDALTELIIHRELKKVMIREYFKAQNSSTESDSNLLDI</sequence>
<proteinExistence type="predicted"/>
<name>A0ABS5JSA8_9BACT</name>
<accession>A0ABS5JSA8</accession>
<dbReference type="EMBL" id="JAGUCO010000003">
    <property type="protein sequence ID" value="MBS2097765.1"/>
    <property type="molecule type" value="Genomic_DNA"/>
</dbReference>